<dbReference type="InterPro" id="IPR003593">
    <property type="entry name" value="AAA+_ATPase"/>
</dbReference>
<evidence type="ECO:0000256" key="3">
    <source>
        <dbReference type="ARBA" id="ARBA00022840"/>
    </source>
</evidence>
<reference evidence="5 6" key="1">
    <citation type="submission" date="2018-07" db="EMBL/GenBank/DDBJ databases">
        <title>Bacillus sp. YLB-04 draft genome sequence.</title>
        <authorList>
            <person name="Yu L."/>
            <person name="Tang X."/>
        </authorList>
    </citation>
    <scope>NUCLEOTIDE SEQUENCE [LARGE SCALE GENOMIC DNA]</scope>
    <source>
        <strain evidence="5 6">YLB-04</strain>
    </source>
</reference>
<comment type="caution">
    <text evidence="5">The sequence shown here is derived from an EMBL/GenBank/DDBJ whole genome shotgun (WGS) entry which is preliminary data.</text>
</comment>
<dbReference type="PROSITE" id="PS00211">
    <property type="entry name" value="ABC_TRANSPORTER_1"/>
    <property type="match status" value="1"/>
</dbReference>
<sequence>MNPYLHFQGIKHYFGKRKVLDIPEFSISGGDFLGVMGPNGAGKSTFLKIASFLEAPVEGTISYRGETVPENGAPLGLRRKFSIALQQPLLLDTTVSQNIGVGLKLRKIPRMEIAKRVDLWMDRFQISHLARKNARFLSGGEAQRVSLARAMIIEPEILFLDEPFSALDFPTKIKLMEDFREIFASSGTTAMFVSHDLMEVKFLTSSLAIMVGGEIKQSGATLDVLAEPNEAAAEFLEVWKKYSI</sequence>
<dbReference type="InterPro" id="IPR003439">
    <property type="entry name" value="ABC_transporter-like_ATP-bd"/>
</dbReference>
<dbReference type="EMBL" id="QNQT01000002">
    <property type="protein sequence ID" value="RDU37773.1"/>
    <property type="molecule type" value="Genomic_DNA"/>
</dbReference>
<name>A0A3D8GTI4_9BACI</name>
<proteinExistence type="predicted"/>
<dbReference type="InterPro" id="IPR050093">
    <property type="entry name" value="ABC_SmlMolc_Importer"/>
</dbReference>
<dbReference type="Proteomes" id="UP000257144">
    <property type="component" value="Unassembled WGS sequence"/>
</dbReference>
<dbReference type="AlphaFoldDB" id="A0A3D8GTI4"/>
<dbReference type="InterPro" id="IPR017871">
    <property type="entry name" value="ABC_transporter-like_CS"/>
</dbReference>
<evidence type="ECO:0000259" key="4">
    <source>
        <dbReference type="PROSITE" id="PS50893"/>
    </source>
</evidence>
<keyword evidence="3 5" id="KW-0067">ATP-binding</keyword>
<dbReference type="PANTHER" id="PTHR42781">
    <property type="entry name" value="SPERMIDINE/PUTRESCINE IMPORT ATP-BINDING PROTEIN POTA"/>
    <property type="match status" value="1"/>
</dbReference>
<dbReference type="SMART" id="SM00382">
    <property type="entry name" value="AAA"/>
    <property type="match status" value="1"/>
</dbReference>
<evidence type="ECO:0000313" key="6">
    <source>
        <dbReference type="Proteomes" id="UP000257144"/>
    </source>
</evidence>
<dbReference type="GO" id="GO:0016887">
    <property type="term" value="F:ATP hydrolysis activity"/>
    <property type="evidence" value="ECO:0007669"/>
    <property type="project" value="InterPro"/>
</dbReference>
<dbReference type="GO" id="GO:0005524">
    <property type="term" value="F:ATP binding"/>
    <property type="evidence" value="ECO:0007669"/>
    <property type="project" value="UniProtKB-KW"/>
</dbReference>
<gene>
    <name evidence="5" type="ORF">DRW41_08085</name>
</gene>
<evidence type="ECO:0000313" key="5">
    <source>
        <dbReference type="EMBL" id="RDU37773.1"/>
    </source>
</evidence>
<organism evidence="5 6">
    <name type="scientific">Neobacillus piezotolerans</name>
    <dbReference type="NCBI Taxonomy" id="2259171"/>
    <lineage>
        <taxon>Bacteria</taxon>
        <taxon>Bacillati</taxon>
        <taxon>Bacillota</taxon>
        <taxon>Bacilli</taxon>
        <taxon>Bacillales</taxon>
        <taxon>Bacillaceae</taxon>
        <taxon>Neobacillus</taxon>
    </lineage>
</organism>
<dbReference type="PANTHER" id="PTHR42781:SF4">
    <property type="entry name" value="SPERMIDINE_PUTRESCINE IMPORT ATP-BINDING PROTEIN POTA"/>
    <property type="match status" value="1"/>
</dbReference>
<feature type="domain" description="ABC transporter" evidence="4">
    <location>
        <begin position="5"/>
        <end position="237"/>
    </location>
</feature>
<dbReference type="PROSITE" id="PS50893">
    <property type="entry name" value="ABC_TRANSPORTER_2"/>
    <property type="match status" value="1"/>
</dbReference>
<evidence type="ECO:0000256" key="1">
    <source>
        <dbReference type="ARBA" id="ARBA00022448"/>
    </source>
</evidence>
<dbReference type="InterPro" id="IPR027417">
    <property type="entry name" value="P-loop_NTPase"/>
</dbReference>
<keyword evidence="6" id="KW-1185">Reference proteome</keyword>
<dbReference type="RefSeq" id="WP_115451444.1">
    <property type="nucleotide sequence ID" value="NZ_QNQT01000002.1"/>
</dbReference>
<evidence type="ECO:0000256" key="2">
    <source>
        <dbReference type="ARBA" id="ARBA00022741"/>
    </source>
</evidence>
<accession>A0A3D8GTI4</accession>
<dbReference type="SUPFAM" id="SSF52540">
    <property type="entry name" value="P-loop containing nucleoside triphosphate hydrolases"/>
    <property type="match status" value="1"/>
</dbReference>
<dbReference type="Gene3D" id="3.40.50.300">
    <property type="entry name" value="P-loop containing nucleotide triphosphate hydrolases"/>
    <property type="match status" value="1"/>
</dbReference>
<keyword evidence="2" id="KW-0547">Nucleotide-binding</keyword>
<protein>
    <submittedName>
        <fullName evidence="5">ABC transporter ATP-binding protein</fullName>
    </submittedName>
</protein>
<dbReference type="OrthoDB" id="9780431at2"/>
<dbReference type="Pfam" id="PF00005">
    <property type="entry name" value="ABC_tran"/>
    <property type="match status" value="1"/>
</dbReference>
<keyword evidence="1" id="KW-0813">Transport</keyword>